<dbReference type="RefSeq" id="WP_210088125.1">
    <property type="nucleotide sequence ID" value="NZ_JAGGKG010000003.1"/>
</dbReference>
<evidence type="ECO:0000313" key="1">
    <source>
        <dbReference type="EMBL" id="MBP1904463.1"/>
    </source>
</evidence>
<gene>
    <name evidence="1" type="ORF">J2Z32_001080</name>
</gene>
<accession>A0ABS4FPF5</accession>
<dbReference type="Proteomes" id="UP001519272">
    <property type="component" value="Unassembled WGS sequence"/>
</dbReference>
<organism evidence="1 2">
    <name type="scientific">Paenibacillus turicensis</name>
    <dbReference type="NCBI Taxonomy" id="160487"/>
    <lineage>
        <taxon>Bacteria</taxon>
        <taxon>Bacillati</taxon>
        <taxon>Bacillota</taxon>
        <taxon>Bacilli</taxon>
        <taxon>Bacillales</taxon>
        <taxon>Paenibacillaceae</taxon>
        <taxon>Paenibacillus</taxon>
    </lineage>
</organism>
<sequence>MLHPAIKDDMKQFLLTLNQTNNKINYEIDFTEMNEFAAVLWELYESWDEDSTDSFEIAFEHRCEERINLLLDLYGYAKSSKDEEWMETLTKRLSQLSKYVNNMFFTGVN</sequence>
<name>A0ABS4FPF5_9BACL</name>
<proteinExistence type="predicted"/>
<evidence type="ECO:0000313" key="2">
    <source>
        <dbReference type="Proteomes" id="UP001519272"/>
    </source>
</evidence>
<comment type="caution">
    <text evidence="1">The sequence shown here is derived from an EMBL/GenBank/DDBJ whole genome shotgun (WGS) entry which is preliminary data.</text>
</comment>
<keyword evidence="2" id="KW-1185">Reference proteome</keyword>
<protein>
    <submittedName>
        <fullName evidence="1">Uncharacterized protein</fullName>
    </submittedName>
</protein>
<reference evidence="1 2" key="1">
    <citation type="submission" date="2021-03" db="EMBL/GenBank/DDBJ databases">
        <title>Genomic Encyclopedia of Type Strains, Phase IV (KMG-IV): sequencing the most valuable type-strain genomes for metagenomic binning, comparative biology and taxonomic classification.</title>
        <authorList>
            <person name="Goeker M."/>
        </authorList>
    </citation>
    <scope>NUCLEOTIDE SEQUENCE [LARGE SCALE GENOMIC DNA]</scope>
    <source>
        <strain evidence="1 2">DSM 14349</strain>
    </source>
</reference>
<dbReference type="EMBL" id="JAGGKG010000003">
    <property type="protein sequence ID" value="MBP1904463.1"/>
    <property type="molecule type" value="Genomic_DNA"/>
</dbReference>